<protein>
    <submittedName>
        <fullName evidence="1">Putative cytoplasmic protein</fullName>
    </submittedName>
</protein>
<dbReference type="InterPro" id="IPR036237">
    <property type="entry name" value="Xyl_isomerase-like_sf"/>
</dbReference>
<name>A0A8S5SNN4_9CAUD</name>
<evidence type="ECO:0000313" key="1">
    <source>
        <dbReference type="EMBL" id="DAF52295.1"/>
    </source>
</evidence>
<reference evidence="1" key="1">
    <citation type="journal article" date="2021" name="Proc. Natl. Acad. Sci. U.S.A.">
        <title>A Catalog of Tens of Thousands of Viruses from Human Metagenomes Reveals Hidden Associations with Chronic Diseases.</title>
        <authorList>
            <person name="Tisza M.J."/>
            <person name="Buck C.B."/>
        </authorList>
    </citation>
    <scope>NUCLEOTIDE SEQUENCE</scope>
    <source>
        <strain evidence="1">CtIKM86</strain>
    </source>
</reference>
<dbReference type="SUPFAM" id="SSF51658">
    <property type="entry name" value="Xylose isomerase-like"/>
    <property type="match status" value="1"/>
</dbReference>
<organism evidence="1">
    <name type="scientific">Podoviridae sp. ctIKM86</name>
    <dbReference type="NCBI Taxonomy" id="2827729"/>
    <lineage>
        <taxon>Viruses</taxon>
        <taxon>Duplodnaviria</taxon>
        <taxon>Heunggongvirae</taxon>
        <taxon>Uroviricota</taxon>
        <taxon>Caudoviricetes</taxon>
    </lineage>
</organism>
<proteinExistence type="predicted"/>
<dbReference type="EMBL" id="BK032631">
    <property type="protein sequence ID" value="DAF52295.1"/>
    <property type="molecule type" value="Genomic_DNA"/>
</dbReference>
<sequence length="191" mass="21976">MSIFNMKIGITTTKLWDDNTRLVFKRLYNLHNYINFSFIEGVNRPNCKAVAKQFKMYCIGSLFYKDHDFGDQIMEACELANECDVKYLMLGSGRYRPAIEQETTYTELQSIAHRYHKELLFEPIANTGISCVADINKYNPLKAHVCLPCLEAIGESPLLIKGDVVNCHVTPNLLVKYIPYLNKLKRVTIEL</sequence>
<accession>A0A8S5SNN4</accession>